<evidence type="ECO:0000256" key="2">
    <source>
        <dbReference type="ARBA" id="ARBA00011322"/>
    </source>
</evidence>
<dbReference type="Proteomes" id="UP000321736">
    <property type="component" value="Unassembled WGS sequence"/>
</dbReference>
<evidence type="ECO:0000313" key="14">
    <source>
        <dbReference type="Proteomes" id="UP000321736"/>
    </source>
</evidence>
<proteinExistence type="inferred from homology"/>
<keyword evidence="14" id="KW-1185">Reference proteome</keyword>
<evidence type="ECO:0000256" key="6">
    <source>
        <dbReference type="ARBA" id="ARBA00022759"/>
    </source>
</evidence>
<dbReference type="InterPro" id="IPR050535">
    <property type="entry name" value="DNA_Repair-Maintenance_Comp"/>
</dbReference>
<dbReference type="AlphaFoldDB" id="A0A239U4U2"/>
<dbReference type="GO" id="GO:0006260">
    <property type="term" value="P:DNA replication"/>
    <property type="evidence" value="ECO:0007669"/>
    <property type="project" value="UniProtKB-KW"/>
</dbReference>
<dbReference type="GO" id="GO:0004519">
    <property type="term" value="F:endonuclease activity"/>
    <property type="evidence" value="ECO:0007669"/>
    <property type="project" value="UniProtKB-KW"/>
</dbReference>
<dbReference type="RefSeq" id="WP_095105446.1">
    <property type="nucleotide sequence ID" value="NZ_BKAR01000001.1"/>
</dbReference>
<keyword evidence="6 10" id="KW-0255">Endonuclease</keyword>
<keyword evidence="8 10" id="KW-0269">Exonuclease</keyword>
<dbReference type="PANTHER" id="PTHR30337:SF0">
    <property type="entry name" value="NUCLEASE SBCCD SUBUNIT D"/>
    <property type="match status" value="1"/>
</dbReference>
<dbReference type="InterPro" id="IPR026843">
    <property type="entry name" value="SbcD_C"/>
</dbReference>
<evidence type="ECO:0000313" key="13">
    <source>
        <dbReference type="EMBL" id="GEP83544.1"/>
    </source>
</evidence>
<dbReference type="PANTHER" id="PTHR30337">
    <property type="entry name" value="COMPONENT OF ATP-DEPENDENT DSDNA EXONUCLEASE"/>
    <property type="match status" value="1"/>
</dbReference>
<comment type="function">
    <text evidence="10">SbcCD cleaves DNA hairpin structures. These structures can inhibit DNA replication and are intermediates in certain DNA recombination reactions. The complex acts as a 3'-&gt;5' double strand exonuclease that can open hairpins. It also has a 5' single-strand endonuclease activity.</text>
</comment>
<dbReference type="InterPro" id="IPR041796">
    <property type="entry name" value="Mre11_N"/>
</dbReference>
<evidence type="ECO:0000256" key="5">
    <source>
        <dbReference type="ARBA" id="ARBA00022722"/>
    </source>
</evidence>
<dbReference type="Gene3D" id="3.60.21.10">
    <property type="match status" value="1"/>
</dbReference>
<dbReference type="InterPro" id="IPR053381">
    <property type="entry name" value="SbcCD_nuclease"/>
</dbReference>
<evidence type="ECO:0000256" key="1">
    <source>
        <dbReference type="ARBA" id="ARBA00010555"/>
    </source>
</evidence>
<evidence type="ECO:0000256" key="9">
    <source>
        <dbReference type="ARBA" id="ARBA00023172"/>
    </source>
</evidence>
<dbReference type="NCBIfam" id="TIGR00619">
    <property type="entry name" value="sbcd"/>
    <property type="match status" value="1"/>
</dbReference>
<organism evidence="13 14">
    <name type="scientific">Staphylococcus piscifermentans</name>
    <dbReference type="NCBI Taxonomy" id="70258"/>
    <lineage>
        <taxon>Bacteria</taxon>
        <taxon>Bacillati</taxon>
        <taxon>Bacillota</taxon>
        <taxon>Bacilli</taxon>
        <taxon>Bacillales</taxon>
        <taxon>Staphylococcaceae</taxon>
        <taxon>Staphylococcus</taxon>
    </lineage>
</organism>
<evidence type="ECO:0000256" key="3">
    <source>
        <dbReference type="ARBA" id="ARBA00013365"/>
    </source>
</evidence>
<dbReference type="NCBIfam" id="NF041753">
    <property type="entry name" value="sbcd_Staph"/>
    <property type="match status" value="1"/>
</dbReference>
<dbReference type="EMBL" id="BKAR01000001">
    <property type="protein sequence ID" value="GEP83544.1"/>
    <property type="molecule type" value="Genomic_DNA"/>
</dbReference>
<dbReference type="GO" id="GO:0008408">
    <property type="term" value="F:3'-5' exonuclease activity"/>
    <property type="evidence" value="ECO:0007669"/>
    <property type="project" value="InterPro"/>
</dbReference>
<evidence type="ECO:0000259" key="11">
    <source>
        <dbReference type="Pfam" id="PF00149"/>
    </source>
</evidence>
<dbReference type="Pfam" id="PF00149">
    <property type="entry name" value="Metallophos"/>
    <property type="match status" value="1"/>
</dbReference>
<comment type="subunit">
    <text evidence="2 10">Heterodimer of SbcC and SbcD.</text>
</comment>
<accession>A0A239U4U2</accession>
<keyword evidence="7 10" id="KW-0378">Hydrolase</keyword>
<evidence type="ECO:0000256" key="8">
    <source>
        <dbReference type="ARBA" id="ARBA00022839"/>
    </source>
</evidence>
<dbReference type="SUPFAM" id="SSF56300">
    <property type="entry name" value="Metallo-dependent phosphatases"/>
    <property type="match status" value="1"/>
</dbReference>
<protein>
    <recommendedName>
        <fullName evidence="3 10">Nuclease SbcCD subunit D</fullName>
    </recommendedName>
</protein>
<dbReference type="InterPro" id="IPR004593">
    <property type="entry name" value="SbcD"/>
</dbReference>
<keyword evidence="9 10" id="KW-0233">DNA recombination</keyword>
<feature type="domain" description="Calcineurin-like phosphoesterase" evidence="11">
    <location>
        <begin position="1"/>
        <end position="214"/>
    </location>
</feature>
<evidence type="ECO:0000256" key="10">
    <source>
        <dbReference type="RuleBase" id="RU363069"/>
    </source>
</evidence>
<dbReference type="GO" id="GO:0006310">
    <property type="term" value="P:DNA recombination"/>
    <property type="evidence" value="ECO:0007669"/>
    <property type="project" value="UniProtKB-KW"/>
</dbReference>
<dbReference type="OrthoDB" id="9773856at2"/>
<sequence>MKVIHTADWHLGKILNGQSFLEDQKYILEQFIAAMKEEQPDLIVIAGDLYDTSYPSKEAIQLLETTIGELNLKLQIPIIIISGNHDGKERLNYGASWFEHSKLYIRTKLDTMHQPISFENIDFYTLPFATLSEIQHYFPEEKLKSYDEAVECCLKRISSELDKDKQNVLIAHMTVAGGIRSESERPLTIGTVEQVPEKYMEHFDTVMLGHLHHPFSIQSNYVFYSGSLLQYSFSEANQPKGYRRVLLEAPHEVESTFIAMQPLRELEVIEATYEDVIQDRIAVKNRDNYFHFKLSEMSHITDPIMNIKQLYKNVLALTNHSQTFEHQFTDREIKKLPDQTIIGTFYEEMTHKELSELQQKKVTQLLNEIMRGDQT</sequence>
<name>A0A239U4U2_9STAP</name>
<evidence type="ECO:0000256" key="4">
    <source>
        <dbReference type="ARBA" id="ARBA00022705"/>
    </source>
</evidence>
<keyword evidence="4 10" id="KW-0235">DNA replication</keyword>
<comment type="similarity">
    <text evidence="1 10">Belongs to the SbcD family.</text>
</comment>
<gene>
    <name evidence="10 13" type="primary">sbcD</name>
    <name evidence="13" type="ORF">SPI02_01290</name>
</gene>
<dbReference type="Pfam" id="PF12320">
    <property type="entry name" value="SbcD_C"/>
    <property type="match status" value="1"/>
</dbReference>
<reference evidence="13 14" key="1">
    <citation type="submission" date="2019-07" db="EMBL/GenBank/DDBJ databases">
        <title>Whole genome shotgun sequence of Staphylococcus piscifermentans NBRC 109625.</title>
        <authorList>
            <person name="Hosoyama A."/>
            <person name="Uohara A."/>
            <person name="Ohji S."/>
            <person name="Ichikawa N."/>
        </authorList>
    </citation>
    <scope>NUCLEOTIDE SEQUENCE [LARGE SCALE GENOMIC DNA]</scope>
    <source>
        <strain evidence="13 14">NBRC 109625</strain>
    </source>
</reference>
<keyword evidence="5 10" id="KW-0540">Nuclease</keyword>
<dbReference type="InterPro" id="IPR029052">
    <property type="entry name" value="Metallo-depent_PP-like"/>
</dbReference>
<comment type="caution">
    <text evidence="13">The sequence shown here is derived from an EMBL/GenBank/DDBJ whole genome shotgun (WGS) entry which is preliminary data.</text>
</comment>
<feature type="domain" description="Nuclease SbcCD subunit D C-terminal" evidence="12">
    <location>
        <begin position="262"/>
        <end position="350"/>
    </location>
</feature>
<dbReference type="CDD" id="cd00840">
    <property type="entry name" value="MPP_Mre11_N"/>
    <property type="match status" value="1"/>
</dbReference>
<evidence type="ECO:0000256" key="7">
    <source>
        <dbReference type="ARBA" id="ARBA00022801"/>
    </source>
</evidence>
<evidence type="ECO:0000259" key="12">
    <source>
        <dbReference type="Pfam" id="PF12320"/>
    </source>
</evidence>
<dbReference type="InterPro" id="IPR004843">
    <property type="entry name" value="Calcineurin-like_PHP"/>
</dbReference>